<dbReference type="GO" id="GO:0003908">
    <property type="term" value="F:methylated-DNA-[protein]-cysteine S-methyltransferase activity"/>
    <property type="evidence" value="ECO:0007669"/>
    <property type="project" value="UniProtKB-EC"/>
</dbReference>
<gene>
    <name evidence="11" type="ORF">ACFQ1S_08550</name>
</gene>
<comment type="subcellular location">
    <subcellularLocation>
        <location evidence="8">Cytoplasm</location>
    </subcellularLocation>
</comment>
<protein>
    <recommendedName>
        <fullName evidence="8">Methylated-DNA--protein-cysteine methyltransferase</fullName>
        <ecNumber evidence="8">2.1.1.63</ecNumber>
    </recommendedName>
    <alternativeName>
        <fullName evidence="8">6-O-methylguanine-DNA methyltransferase</fullName>
        <shortName evidence="8">MGMT</shortName>
    </alternativeName>
    <alternativeName>
        <fullName evidence="8">O-6-methylguanine-DNA-alkyltransferase</fullName>
    </alternativeName>
</protein>
<evidence type="ECO:0000256" key="1">
    <source>
        <dbReference type="ARBA" id="ARBA00001286"/>
    </source>
</evidence>
<dbReference type="InterPro" id="IPR036631">
    <property type="entry name" value="MGMT_N_sf"/>
</dbReference>
<comment type="similarity">
    <text evidence="8">Belongs to the MGMT family.</text>
</comment>
<dbReference type="GO" id="GO:0032259">
    <property type="term" value="P:methylation"/>
    <property type="evidence" value="ECO:0007669"/>
    <property type="project" value="UniProtKB-KW"/>
</dbReference>
<name>A0ABW3M4Q0_9PSEU</name>
<evidence type="ECO:0000313" key="12">
    <source>
        <dbReference type="Proteomes" id="UP001597045"/>
    </source>
</evidence>
<dbReference type="InterPro" id="IPR001497">
    <property type="entry name" value="MethylDNA_cys_MeTrfase_AS"/>
</dbReference>
<evidence type="ECO:0000256" key="6">
    <source>
        <dbReference type="ARBA" id="ARBA00023204"/>
    </source>
</evidence>
<dbReference type="EMBL" id="JBHTIS010000356">
    <property type="protein sequence ID" value="MFD1045617.1"/>
    <property type="molecule type" value="Genomic_DNA"/>
</dbReference>
<evidence type="ECO:0000256" key="8">
    <source>
        <dbReference type="HAMAP-Rule" id="MF_00772"/>
    </source>
</evidence>
<keyword evidence="5 8" id="KW-0227">DNA damage</keyword>
<dbReference type="InterPro" id="IPR036052">
    <property type="entry name" value="TrpB-like_PALP_sf"/>
</dbReference>
<sequence length="222" mass="24616">MPIISDPQRFNVDDLYVDLRTSLGLPVYLKCEGFNFAGSVKLKAAVAMIEAAEEQGLLDLTYITLDTPLGRLMLVASARGLLRVAYEREGHEVVLERLANVVSPRILHTPQRLDVVRRQIDEYFEGDRRTFDLQLDLHLAKGFRRVVLDHLLDIHYGETQSYAQVADAAGNPRAVRAVGTACATNPLPVVLPCHRVIRSDGKIGEYVGGAEAKQKLLALESQ</sequence>
<keyword evidence="4 8" id="KW-0808">Transferase</keyword>
<evidence type="ECO:0000256" key="5">
    <source>
        <dbReference type="ARBA" id="ARBA00022763"/>
    </source>
</evidence>
<dbReference type="SUPFAM" id="SSF53686">
    <property type="entry name" value="Tryptophan synthase beta subunit-like PLP-dependent enzymes"/>
    <property type="match status" value="1"/>
</dbReference>
<dbReference type="SUPFAM" id="SSF46767">
    <property type="entry name" value="Methylated DNA-protein cysteine methyltransferase, C-terminal domain"/>
    <property type="match status" value="1"/>
</dbReference>
<accession>A0ABW3M4Q0</accession>
<dbReference type="Pfam" id="PF02870">
    <property type="entry name" value="Methyltransf_1N"/>
    <property type="match status" value="1"/>
</dbReference>
<feature type="domain" description="Methylated-DNA-[protein]-cysteine S-methyltransferase DNA binding" evidence="9">
    <location>
        <begin position="143"/>
        <end position="221"/>
    </location>
</feature>
<dbReference type="EC" id="2.1.1.63" evidence="8"/>
<comment type="catalytic activity">
    <reaction evidence="1 8">
        <text>a 4-O-methyl-thymidine in DNA + L-cysteinyl-[protein] = a thymidine in DNA + S-methyl-L-cysteinyl-[protein]</text>
        <dbReference type="Rhea" id="RHEA:53428"/>
        <dbReference type="Rhea" id="RHEA-COMP:10131"/>
        <dbReference type="Rhea" id="RHEA-COMP:10132"/>
        <dbReference type="Rhea" id="RHEA-COMP:13555"/>
        <dbReference type="Rhea" id="RHEA-COMP:13556"/>
        <dbReference type="ChEBI" id="CHEBI:29950"/>
        <dbReference type="ChEBI" id="CHEBI:82612"/>
        <dbReference type="ChEBI" id="CHEBI:137386"/>
        <dbReference type="ChEBI" id="CHEBI:137387"/>
        <dbReference type="EC" id="2.1.1.63"/>
    </reaction>
</comment>
<evidence type="ECO:0000256" key="3">
    <source>
        <dbReference type="ARBA" id="ARBA00022603"/>
    </source>
</evidence>
<dbReference type="Pfam" id="PF01035">
    <property type="entry name" value="DNA_binding_1"/>
    <property type="match status" value="1"/>
</dbReference>
<evidence type="ECO:0000259" key="10">
    <source>
        <dbReference type="Pfam" id="PF02870"/>
    </source>
</evidence>
<evidence type="ECO:0000256" key="2">
    <source>
        <dbReference type="ARBA" id="ARBA00022490"/>
    </source>
</evidence>
<comment type="miscellaneous">
    <text evidence="8">This enzyme catalyzes only one turnover and therefore is not strictly catalytic. According to one definition, an enzyme is a biocatalyst that acts repeatedly and over many reaction cycles.</text>
</comment>
<organism evidence="11 12">
    <name type="scientific">Kibdelosporangium lantanae</name>
    <dbReference type="NCBI Taxonomy" id="1497396"/>
    <lineage>
        <taxon>Bacteria</taxon>
        <taxon>Bacillati</taxon>
        <taxon>Actinomycetota</taxon>
        <taxon>Actinomycetes</taxon>
        <taxon>Pseudonocardiales</taxon>
        <taxon>Pseudonocardiaceae</taxon>
        <taxon>Kibdelosporangium</taxon>
    </lineage>
</organism>
<comment type="catalytic activity">
    <reaction evidence="7 8">
        <text>a 6-O-methyl-2'-deoxyguanosine in DNA + L-cysteinyl-[protein] = S-methyl-L-cysteinyl-[protein] + a 2'-deoxyguanosine in DNA</text>
        <dbReference type="Rhea" id="RHEA:24000"/>
        <dbReference type="Rhea" id="RHEA-COMP:10131"/>
        <dbReference type="Rhea" id="RHEA-COMP:10132"/>
        <dbReference type="Rhea" id="RHEA-COMP:11367"/>
        <dbReference type="Rhea" id="RHEA-COMP:11368"/>
        <dbReference type="ChEBI" id="CHEBI:29950"/>
        <dbReference type="ChEBI" id="CHEBI:82612"/>
        <dbReference type="ChEBI" id="CHEBI:85445"/>
        <dbReference type="ChEBI" id="CHEBI:85448"/>
        <dbReference type="EC" id="2.1.1.63"/>
    </reaction>
</comment>
<dbReference type="NCBIfam" id="TIGR00589">
    <property type="entry name" value="ogt"/>
    <property type="match status" value="1"/>
</dbReference>
<evidence type="ECO:0000256" key="7">
    <source>
        <dbReference type="ARBA" id="ARBA00049348"/>
    </source>
</evidence>
<dbReference type="InterPro" id="IPR023546">
    <property type="entry name" value="MGMT"/>
</dbReference>
<comment type="caution">
    <text evidence="11">The sequence shown here is derived from an EMBL/GenBank/DDBJ whole genome shotgun (WGS) entry which is preliminary data.</text>
</comment>
<evidence type="ECO:0000313" key="11">
    <source>
        <dbReference type="EMBL" id="MFD1045617.1"/>
    </source>
</evidence>
<dbReference type="InterPro" id="IPR036217">
    <property type="entry name" value="MethylDNA_cys_MeTrfase_DNAb"/>
</dbReference>
<dbReference type="Gene3D" id="1.10.10.10">
    <property type="entry name" value="Winged helix-like DNA-binding domain superfamily/Winged helix DNA-binding domain"/>
    <property type="match status" value="1"/>
</dbReference>
<dbReference type="InterPro" id="IPR036388">
    <property type="entry name" value="WH-like_DNA-bd_sf"/>
</dbReference>
<dbReference type="PANTHER" id="PTHR10815:SF5">
    <property type="entry name" value="METHYLATED-DNA--PROTEIN-CYSTEINE METHYLTRANSFERASE"/>
    <property type="match status" value="1"/>
</dbReference>
<comment type="function">
    <text evidence="8">Involved in the cellular defense against the biological effects of O6-methylguanine (O6-MeG) and O4-methylthymine (O4-MeT) in DNA. Repairs the methylated nucleobase in DNA by stoichiometrically transferring the methyl group to a cysteine residue in the enzyme. This is a suicide reaction: the enzyme is irreversibly inactivated.</text>
</comment>
<dbReference type="PANTHER" id="PTHR10815">
    <property type="entry name" value="METHYLATED-DNA--PROTEIN-CYSTEINE METHYLTRANSFERASE"/>
    <property type="match status" value="1"/>
</dbReference>
<dbReference type="CDD" id="cd06445">
    <property type="entry name" value="ATase"/>
    <property type="match status" value="1"/>
</dbReference>
<dbReference type="InterPro" id="IPR008332">
    <property type="entry name" value="MethylG_MeTrfase_N"/>
</dbReference>
<dbReference type="Gene3D" id="3.40.50.1100">
    <property type="match status" value="2"/>
</dbReference>
<feature type="domain" description="Methylguanine DNA methyltransferase ribonuclease-like" evidence="10">
    <location>
        <begin position="61"/>
        <end position="137"/>
    </location>
</feature>
<feature type="active site" description="Nucleophile; methyl group acceptor" evidence="8">
    <location>
        <position position="193"/>
    </location>
</feature>
<dbReference type="InterPro" id="IPR014048">
    <property type="entry name" value="MethylDNA_cys_MeTrfase_DNA-bd"/>
</dbReference>
<evidence type="ECO:0000259" key="9">
    <source>
        <dbReference type="Pfam" id="PF01035"/>
    </source>
</evidence>
<keyword evidence="2 8" id="KW-0963">Cytoplasm</keyword>
<reference evidence="12" key="1">
    <citation type="journal article" date="2019" name="Int. J. Syst. Evol. Microbiol.">
        <title>The Global Catalogue of Microorganisms (GCM) 10K type strain sequencing project: providing services to taxonomists for standard genome sequencing and annotation.</title>
        <authorList>
            <consortium name="The Broad Institute Genomics Platform"/>
            <consortium name="The Broad Institute Genome Sequencing Center for Infectious Disease"/>
            <person name="Wu L."/>
            <person name="Ma J."/>
        </authorList>
    </citation>
    <scope>NUCLEOTIDE SEQUENCE [LARGE SCALE GENOMIC DNA]</scope>
    <source>
        <strain evidence="12">JCM 31486</strain>
    </source>
</reference>
<dbReference type="HAMAP" id="MF_00772">
    <property type="entry name" value="OGT"/>
    <property type="match status" value="1"/>
</dbReference>
<dbReference type="Gene3D" id="3.30.160.70">
    <property type="entry name" value="Methylated DNA-protein cysteine methyltransferase domain"/>
    <property type="match status" value="1"/>
</dbReference>
<keyword evidence="12" id="KW-1185">Reference proteome</keyword>
<evidence type="ECO:0000256" key="4">
    <source>
        <dbReference type="ARBA" id="ARBA00022679"/>
    </source>
</evidence>
<dbReference type="Proteomes" id="UP001597045">
    <property type="component" value="Unassembled WGS sequence"/>
</dbReference>
<keyword evidence="3 8" id="KW-0489">Methyltransferase</keyword>
<dbReference type="PROSITE" id="PS00374">
    <property type="entry name" value="MGMT"/>
    <property type="match status" value="1"/>
</dbReference>
<dbReference type="SUPFAM" id="SSF53155">
    <property type="entry name" value="Methylated DNA-protein cysteine methyltransferase domain"/>
    <property type="match status" value="1"/>
</dbReference>
<proteinExistence type="inferred from homology"/>
<keyword evidence="6 8" id="KW-0234">DNA repair</keyword>